<evidence type="ECO:0000313" key="1">
    <source>
        <dbReference type="EMBL" id="GAA2937836.1"/>
    </source>
</evidence>
<protein>
    <submittedName>
        <fullName evidence="1">Uncharacterized protein</fullName>
    </submittedName>
</protein>
<comment type="caution">
    <text evidence="1">The sequence shown here is derived from an EMBL/GenBank/DDBJ whole genome shotgun (WGS) entry which is preliminary data.</text>
</comment>
<proteinExistence type="predicted"/>
<name>A0ABN3X570_9ACTN</name>
<accession>A0ABN3X570</accession>
<sequence length="298" mass="32616">MASALGTRAAELPPWQRVGTGITGGVSGMAVVEGAPVSRDRADVVVVRDNKEEGQDRVVTVRLRPGEEPVTTALRWKGPLPEDLEALDAVPGRRDHYIAVASEGVAYHIVVTGDTATVQDKPVPLPGRASGDNYESFALFRHPSGRSFAVWATRGKSEEKSVMRAAPVKTDEKSLRIGRPAATRQFAVPFPNEDEVRHVSDLKVLPDGTLLVSSASDPNRDDGPFSSAVYSAGKLSVNRRHQPVLHLEKRGHLAPLRLFTKQDDRKIEAVVHLPDEQEIWGTDDEHHGGFVRFDRVRP</sequence>
<dbReference type="Proteomes" id="UP001500403">
    <property type="component" value="Unassembled WGS sequence"/>
</dbReference>
<organism evidence="1 2">
    <name type="scientific">Streptomyces enissocaesilis</name>
    <dbReference type="NCBI Taxonomy" id="332589"/>
    <lineage>
        <taxon>Bacteria</taxon>
        <taxon>Bacillati</taxon>
        <taxon>Actinomycetota</taxon>
        <taxon>Actinomycetes</taxon>
        <taxon>Kitasatosporales</taxon>
        <taxon>Streptomycetaceae</taxon>
        <taxon>Streptomyces</taxon>
        <taxon>Streptomyces rochei group</taxon>
    </lineage>
</organism>
<gene>
    <name evidence="1" type="ORF">GCM10010446_23970</name>
</gene>
<evidence type="ECO:0000313" key="2">
    <source>
        <dbReference type="Proteomes" id="UP001500403"/>
    </source>
</evidence>
<keyword evidence="2" id="KW-1185">Reference proteome</keyword>
<reference evidence="1 2" key="1">
    <citation type="journal article" date="2019" name="Int. J. Syst. Evol. Microbiol.">
        <title>The Global Catalogue of Microorganisms (GCM) 10K type strain sequencing project: providing services to taxonomists for standard genome sequencing and annotation.</title>
        <authorList>
            <consortium name="The Broad Institute Genomics Platform"/>
            <consortium name="The Broad Institute Genome Sequencing Center for Infectious Disease"/>
            <person name="Wu L."/>
            <person name="Ma J."/>
        </authorList>
    </citation>
    <scope>NUCLEOTIDE SEQUENCE [LARGE SCALE GENOMIC DNA]</scope>
    <source>
        <strain evidence="1 2">JCM 9088</strain>
    </source>
</reference>
<dbReference type="EMBL" id="BAAAUD010000021">
    <property type="protein sequence ID" value="GAA2937836.1"/>
    <property type="molecule type" value="Genomic_DNA"/>
</dbReference>